<sequence length="92" mass="9984">DRTTAGGVFPLHGRPDLQHPGGAQGTGSPRARPRGYPRPARGSDRDGLVDALRRGRRPDVGREARGVGGLRRLRLRRNEALRILQGRGGAYL</sequence>
<dbReference type="AlphaFoldDB" id="A0A6J4NGA9"/>
<feature type="non-terminal residue" evidence="2">
    <location>
        <position position="1"/>
    </location>
</feature>
<feature type="non-terminal residue" evidence="2">
    <location>
        <position position="92"/>
    </location>
</feature>
<gene>
    <name evidence="2" type="ORF">AVDCRST_MAG01-01-14</name>
</gene>
<proteinExistence type="predicted"/>
<organism evidence="2">
    <name type="scientific">uncultured Rubrobacteraceae bacterium</name>
    <dbReference type="NCBI Taxonomy" id="349277"/>
    <lineage>
        <taxon>Bacteria</taxon>
        <taxon>Bacillati</taxon>
        <taxon>Actinomycetota</taxon>
        <taxon>Rubrobacteria</taxon>
        <taxon>Rubrobacterales</taxon>
        <taxon>Rubrobacteraceae</taxon>
        <taxon>environmental samples</taxon>
    </lineage>
</organism>
<reference evidence="2" key="1">
    <citation type="submission" date="2020-02" db="EMBL/GenBank/DDBJ databases">
        <authorList>
            <person name="Meier V. D."/>
        </authorList>
    </citation>
    <scope>NUCLEOTIDE SEQUENCE</scope>
    <source>
        <strain evidence="2">AVDCRST_MAG01</strain>
    </source>
</reference>
<protein>
    <submittedName>
        <fullName evidence="2">Uncharacterized protein</fullName>
    </submittedName>
</protein>
<evidence type="ECO:0000313" key="2">
    <source>
        <dbReference type="EMBL" id="CAA9381945.1"/>
    </source>
</evidence>
<feature type="region of interest" description="Disordered" evidence="1">
    <location>
        <begin position="1"/>
        <end position="48"/>
    </location>
</feature>
<dbReference type="EMBL" id="CADCUW010000002">
    <property type="protein sequence ID" value="CAA9381945.1"/>
    <property type="molecule type" value="Genomic_DNA"/>
</dbReference>
<evidence type="ECO:0000256" key="1">
    <source>
        <dbReference type="SAM" id="MobiDB-lite"/>
    </source>
</evidence>
<name>A0A6J4NGA9_9ACTN</name>
<accession>A0A6J4NGA9</accession>